<feature type="compositionally biased region" description="Polar residues" evidence="9">
    <location>
        <begin position="731"/>
        <end position="746"/>
    </location>
</feature>
<feature type="compositionally biased region" description="Basic and acidic residues" evidence="9">
    <location>
        <begin position="752"/>
        <end position="778"/>
    </location>
</feature>
<feature type="compositionally biased region" description="Polar residues" evidence="9">
    <location>
        <begin position="964"/>
        <end position="981"/>
    </location>
</feature>
<dbReference type="EMBL" id="JAATIQ010000007">
    <property type="protein sequence ID" value="KAF4402681.1"/>
    <property type="molecule type" value="Genomic_DNA"/>
</dbReference>
<keyword evidence="6" id="KW-0378">Hydrolase</keyword>
<organism evidence="12 14">
    <name type="scientific">Cannabis sativa</name>
    <name type="common">Hemp</name>
    <name type="synonym">Marijuana</name>
    <dbReference type="NCBI Taxonomy" id="3483"/>
    <lineage>
        <taxon>Eukaryota</taxon>
        <taxon>Viridiplantae</taxon>
        <taxon>Streptophyta</taxon>
        <taxon>Embryophyta</taxon>
        <taxon>Tracheophyta</taxon>
        <taxon>Spermatophyta</taxon>
        <taxon>Magnoliopsida</taxon>
        <taxon>eudicotyledons</taxon>
        <taxon>Gunneridae</taxon>
        <taxon>Pentapetalae</taxon>
        <taxon>rosids</taxon>
        <taxon>fabids</taxon>
        <taxon>Rosales</taxon>
        <taxon>Cannabaceae</taxon>
        <taxon>Cannabis</taxon>
    </lineage>
</organism>
<evidence type="ECO:0000256" key="4">
    <source>
        <dbReference type="ARBA" id="ARBA00022694"/>
    </source>
</evidence>
<feature type="compositionally biased region" description="Basic and acidic residues" evidence="9">
    <location>
        <begin position="481"/>
        <end position="492"/>
    </location>
</feature>
<feature type="domain" description="CMP/dCMP-type deaminase" evidence="10">
    <location>
        <begin position="1116"/>
        <end position="1238"/>
    </location>
</feature>
<reference evidence="13 14" key="1">
    <citation type="journal article" date="2020" name="bioRxiv">
        <title>Sequence and annotation of 42 cannabis genomes reveals extensive copy number variation in cannabinoid synthesis and pathogen resistance genes.</title>
        <authorList>
            <person name="Mckernan K.J."/>
            <person name="Helbert Y."/>
            <person name="Kane L.T."/>
            <person name="Ebling H."/>
            <person name="Zhang L."/>
            <person name="Liu B."/>
            <person name="Eaton Z."/>
            <person name="Mclaughlin S."/>
            <person name="Kingan S."/>
            <person name="Baybayan P."/>
            <person name="Concepcion G."/>
            <person name="Jordan M."/>
            <person name="Riva A."/>
            <person name="Barbazuk W."/>
            <person name="Harkins T."/>
        </authorList>
    </citation>
    <scope>NUCLEOTIDE SEQUENCE [LARGE SCALE GENOMIC DNA]</scope>
    <source>
        <strain evidence="13 14">cv. Jamaican Lion 4</strain>
        <strain evidence="12">Father</strain>
        <strain evidence="11">Mother</strain>
        <tissue evidence="12">Leaf</tissue>
    </source>
</reference>
<comment type="cofactor">
    <cofactor evidence="1">
        <name>Zn(2+)</name>
        <dbReference type="ChEBI" id="CHEBI:29105"/>
    </cofactor>
</comment>
<name>A0A7J6I6J7_CANSA</name>
<feature type="region of interest" description="Disordered" evidence="9">
    <location>
        <begin position="538"/>
        <end position="557"/>
    </location>
</feature>
<dbReference type="Proteomes" id="UP000583929">
    <property type="component" value="Unassembled WGS sequence"/>
</dbReference>
<comment type="caution">
    <text evidence="12">The sequence shown here is derived from an EMBL/GenBank/DDBJ whole genome shotgun (WGS) entry which is preliminary data.</text>
</comment>
<dbReference type="PANTHER" id="PTHR11079:SF179">
    <property type="entry name" value="TRNA(ADENINE(34)) DEAMINASE, CHLOROPLASTIC"/>
    <property type="match status" value="1"/>
</dbReference>
<evidence type="ECO:0000256" key="9">
    <source>
        <dbReference type="SAM" id="MobiDB-lite"/>
    </source>
</evidence>
<evidence type="ECO:0000313" key="12">
    <source>
        <dbReference type="EMBL" id="KAF4402681.1"/>
    </source>
</evidence>
<dbReference type="GO" id="GO:0052717">
    <property type="term" value="F:tRNA-specific adenosine-34 deaminase activity"/>
    <property type="evidence" value="ECO:0007669"/>
    <property type="project" value="UniProtKB-EC"/>
</dbReference>
<dbReference type="Proteomes" id="UP000525078">
    <property type="component" value="Unassembled WGS sequence"/>
</dbReference>
<dbReference type="Gene3D" id="3.40.140.10">
    <property type="entry name" value="Cytidine Deaminase, domain 2"/>
    <property type="match status" value="1"/>
</dbReference>
<evidence type="ECO:0000256" key="1">
    <source>
        <dbReference type="ARBA" id="ARBA00001947"/>
    </source>
</evidence>
<dbReference type="SUPFAM" id="SSF53927">
    <property type="entry name" value="Cytidine deaminase-like"/>
    <property type="match status" value="1"/>
</dbReference>
<feature type="region of interest" description="Disordered" evidence="9">
    <location>
        <begin position="1280"/>
        <end position="1302"/>
    </location>
</feature>
<feature type="region of interest" description="Disordered" evidence="9">
    <location>
        <begin position="699"/>
        <end position="793"/>
    </location>
</feature>
<dbReference type="EMBL" id="JAATIP010000247">
    <property type="protein sequence ID" value="KAF4356835.1"/>
    <property type="molecule type" value="Genomic_DNA"/>
</dbReference>
<evidence type="ECO:0000256" key="5">
    <source>
        <dbReference type="ARBA" id="ARBA00022723"/>
    </source>
</evidence>
<feature type="region of interest" description="Disordered" evidence="9">
    <location>
        <begin position="812"/>
        <end position="894"/>
    </location>
</feature>
<dbReference type="CDD" id="cd01285">
    <property type="entry name" value="nucleoside_deaminase"/>
    <property type="match status" value="1"/>
</dbReference>
<comment type="catalytic activity">
    <reaction evidence="8">
        <text>adenosine(34) in tRNA + H2O + H(+) = inosine(34) in tRNA + NH4(+)</text>
        <dbReference type="Rhea" id="RHEA:43168"/>
        <dbReference type="Rhea" id="RHEA-COMP:10373"/>
        <dbReference type="Rhea" id="RHEA-COMP:10374"/>
        <dbReference type="ChEBI" id="CHEBI:15377"/>
        <dbReference type="ChEBI" id="CHEBI:15378"/>
        <dbReference type="ChEBI" id="CHEBI:28938"/>
        <dbReference type="ChEBI" id="CHEBI:74411"/>
        <dbReference type="ChEBI" id="CHEBI:82852"/>
        <dbReference type="EC" id="3.5.4.33"/>
    </reaction>
</comment>
<keyword evidence="5" id="KW-0479">Metal-binding</keyword>
<dbReference type="HAMAP" id="MF_00972">
    <property type="entry name" value="tRNA_aden_deaminase"/>
    <property type="match status" value="1"/>
</dbReference>
<dbReference type="InterPro" id="IPR002125">
    <property type="entry name" value="CMP_dCMP_dom"/>
</dbReference>
<gene>
    <name evidence="11" type="ORF">F8388_019494</name>
    <name evidence="12" type="ORF">G4B88_012466</name>
</gene>
<feature type="compositionally biased region" description="Polar residues" evidence="9">
    <location>
        <begin position="838"/>
        <end position="849"/>
    </location>
</feature>
<keyword evidence="14" id="KW-1185">Reference proteome</keyword>
<dbReference type="PROSITE" id="PS51747">
    <property type="entry name" value="CYT_DCMP_DEAMINASES_2"/>
    <property type="match status" value="1"/>
</dbReference>
<dbReference type="GO" id="GO:0009507">
    <property type="term" value="C:chloroplast"/>
    <property type="evidence" value="ECO:0007669"/>
    <property type="project" value="TreeGrafter"/>
</dbReference>
<feature type="compositionally biased region" description="Basic and acidic residues" evidence="9">
    <location>
        <begin position="370"/>
        <end position="386"/>
    </location>
</feature>
<evidence type="ECO:0000256" key="6">
    <source>
        <dbReference type="ARBA" id="ARBA00022801"/>
    </source>
</evidence>
<feature type="compositionally biased region" description="Basic and acidic residues" evidence="9">
    <location>
        <begin position="823"/>
        <end position="837"/>
    </location>
</feature>
<feature type="compositionally biased region" description="Polar residues" evidence="9">
    <location>
        <begin position="812"/>
        <end position="822"/>
    </location>
</feature>
<evidence type="ECO:0000313" key="13">
    <source>
        <dbReference type="Proteomes" id="UP000525078"/>
    </source>
</evidence>
<sequence>MHHSYISSTVYGLRTKGSLSFSFNDYSNLLNERLDRNPIHNVSSASSCSQCCSCCAFSTQKVPINLSCLYGLRQSSLLQRSAYRKLVLGGGQRYCCYYPPYNLDRGCYVSSCSVKARSVYNYTSRRSRGRCCCMVQNGDSEAYDLSCLDEAEALLSLLCEEVDEDYVGGRRRNWRSYKTVEAKGKGFSGRESNLRLSDRLQLKKKGNDGSICSCEKKKNGGQRSLEGNKNHGLESVTTELREEELRRKNENGASLRGNTSRLRKEASSCSSYYSFSSSGDFDDETEVHDKHTLLAEDSLSGNEDLEVKGEGRFNGQVEERYRRRVDDIDVHGETSKQKNLSISGGVDWDWRKKLEKPSDRLGQDTQHSGESSERHNRRSRNYEGLHENASSSYKQFNDEEISTLAVNLGRDSRRHYAQGGNQTAEVSTSRRKLSQKEISEICRDDVKTTSQSRRRPSSMEGNVDIDLNFVGEAKDERQKTVVQSAEKDDLRKTQQFGKSSEVQDYNSEVTSVQQSRSEICIGVEKNRTNVLSSLRAREQPYRQTSQQANGRGKSQLASDISEVYNSNIEKTSIKQSESSISNEVENINLVYNSHPGSMERCPSQKCTQQAQSGRGSYDANDVDMARASKTERVIDSHRISERKAHQESNTITLVGKTREGNNQTNEKLQHAKTRLELAEASTSQELFDLDTLTRMRKDDAEEGVRRSSLTLLMPPPSQLLSRSSHHDDLTSEVQRQKFSSITSESGPSLLHADSRKQPLALHHESYKRNKRTESHGEPLLHANPEDSLGSADRLQQSSTHFVGEFIEQVRQEVSVSGTQNVRNDSETRFASEDDNKSQKSSTHYSSQDFQMKEQESGSSGTKGPSDEMWDVTDPSFIKNPKEDGETSATAENADVKRSGRSLWNIIGDIVLLRWGSRPETPSSATRSRRKTSSNESAGSESYFSTHEPEQSKDKHERDKGLQPEITTDRLQVTRLSSPGQENESDMLGLTDQIRINEVAPSSSSPKTIKRGSTLKGISLSVDGNLGWNEDDKSFQVSPEMEIVESSSQATARGESSKSSLGEQVEQQELVKSAELSGVEGSGGELKRRKLQRNKQVPKDRFDEWEEAFILESDQRKIDETFMREALLEAKKAADTWEVPVGAVLVQDGKIIARGHNLVEELRDSTAHAEMICIREASNQLRSWRLAGTTLYVTLEPCPMCAGAILQARINTLVWGAPNKLLGADGSWIKLFPGGDGENNLGASDKPTPPVHPFHPNMNIRRGILASECADAMQQFFQLRRKKKEKEEEETPPTSRLSSSHPSKLLKKMHEVFHMTFCL</sequence>
<evidence type="ECO:0000313" key="11">
    <source>
        <dbReference type="EMBL" id="KAF4356835.1"/>
    </source>
</evidence>
<keyword evidence="4" id="KW-0819">tRNA processing</keyword>
<evidence type="ECO:0000256" key="7">
    <source>
        <dbReference type="ARBA" id="ARBA00022833"/>
    </source>
</evidence>
<comment type="subunit">
    <text evidence="2">Homodimer.</text>
</comment>
<evidence type="ECO:0000256" key="3">
    <source>
        <dbReference type="ARBA" id="ARBA00012740"/>
    </source>
</evidence>
<dbReference type="InterPro" id="IPR028883">
    <property type="entry name" value="tRNA_aden_deaminase"/>
</dbReference>
<proteinExistence type="inferred from homology"/>
<feature type="region of interest" description="Disordered" evidence="9">
    <location>
        <begin position="1038"/>
        <end position="1092"/>
    </location>
</feature>
<keyword evidence="7" id="KW-0862">Zinc</keyword>
<evidence type="ECO:0000259" key="10">
    <source>
        <dbReference type="PROSITE" id="PS51747"/>
    </source>
</evidence>
<dbReference type="FunFam" id="3.40.140.10:FF:000005">
    <property type="entry name" value="tRNA-specific adenosine deaminase"/>
    <property type="match status" value="1"/>
</dbReference>
<feature type="compositionally biased region" description="Polar residues" evidence="9">
    <location>
        <begin position="1056"/>
        <end position="1066"/>
    </location>
</feature>
<dbReference type="GO" id="GO:0046872">
    <property type="term" value="F:metal ion binding"/>
    <property type="evidence" value="ECO:0007669"/>
    <property type="project" value="UniProtKB-KW"/>
</dbReference>
<feature type="compositionally biased region" description="Polar residues" evidence="9">
    <location>
        <begin position="934"/>
        <end position="944"/>
    </location>
</feature>
<evidence type="ECO:0000256" key="2">
    <source>
        <dbReference type="ARBA" id="ARBA00011738"/>
    </source>
</evidence>
<dbReference type="Pfam" id="PF00383">
    <property type="entry name" value="dCMP_cyt_deam_1"/>
    <property type="match status" value="1"/>
</dbReference>
<feature type="region of interest" description="Disordered" evidence="9">
    <location>
        <begin position="416"/>
        <end position="436"/>
    </location>
</feature>
<accession>A0A7J6I6J7</accession>
<dbReference type="EC" id="3.5.4.33" evidence="3"/>
<feature type="compositionally biased region" description="Polar residues" evidence="9">
    <location>
        <begin position="493"/>
        <end position="502"/>
    </location>
</feature>
<dbReference type="PANTHER" id="PTHR11079">
    <property type="entry name" value="CYTOSINE DEAMINASE FAMILY MEMBER"/>
    <property type="match status" value="1"/>
</dbReference>
<dbReference type="InterPro" id="IPR016193">
    <property type="entry name" value="Cytidine_deaminase-like"/>
</dbReference>
<feature type="region of interest" description="Disordered" evidence="9">
    <location>
        <begin position="355"/>
        <end position="396"/>
    </location>
</feature>
<feature type="region of interest" description="Disordered" evidence="9">
    <location>
        <begin position="481"/>
        <end position="502"/>
    </location>
</feature>
<feature type="compositionally biased region" description="Basic and acidic residues" evidence="9">
    <location>
        <begin position="946"/>
        <end position="961"/>
    </location>
</feature>
<evidence type="ECO:0000256" key="8">
    <source>
        <dbReference type="ARBA" id="ARBA00048045"/>
    </source>
</evidence>
<evidence type="ECO:0000313" key="14">
    <source>
        <dbReference type="Proteomes" id="UP000583929"/>
    </source>
</evidence>
<protein>
    <recommendedName>
        <fullName evidence="3">tRNA(adenine(34)) deaminase</fullName>
        <ecNumber evidence="3">3.5.4.33</ecNumber>
    </recommendedName>
</protein>
<feature type="region of interest" description="Disordered" evidence="9">
    <location>
        <begin position="916"/>
        <end position="1010"/>
    </location>
</feature>
<dbReference type="GO" id="GO:0002100">
    <property type="term" value="P:tRNA wobble adenosine to inosine editing"/>
    <property type="evidence" value="ECO:0007669"/>
    <property type="project" value="InterPro"/>
</dbReference>
<feature type="compositionally biased region" description="Low complexity" evidence="9">
    <location>
        <begin position="1291"/>
        <end position="1302"/>
    </location>
</feature>